<feature type="domain" description="PAS" evidence="6">
    <location>
        <begin position="25"/>
        <end position="78"/>
    </location>
</feature>
<evidence type="ECO:0000259" key="7">
    <source>
        <dbReference type="PROSITE" id="PS50113"/>
    </source>
</evidence>
<keyword evidence="4" id="KW-0808">Transferase</keyword>
<protein>
    <recommendedName>
        <fullName evidence="2">histidine kinase</fullName>
        <ecNumber evidence="2">2.7.13.3</ecNumber>
    </recommendedName>
</protein>
<dbReference type="RefSeq" id="WP_326510375.1">
    <property type="nucleotide sequence ID" value="NZ_JAWIIV010000076.1"/>
</dbReference>
<keyword evidence="3" id="KW-0597">Phosphoprotein</keyword>
<sequence>MLMKESFRTDLFLSAFQYSAIGKGLVSLDGQWLEVNDALCGIVGYSRTELKSISFQDITHPNDLEQDLTLASQLANGEIPFYHLEKRYIRKDGSIAWVHLTGSLARDDDGSPDFFIAQVVDITARKQLEFEREAFFELSPDFLAIIDKEGFFEQVSPAWTYLLGWSQEELTASPFIDFVHPDDRRTTTEKLHALAKRDGNDRFRSRYRMKNGSYVLLEWNARCTTQQRFYCIARDITEQNEEAEKKDFHIRTLETASGLAANDIRDCLPERASDFFLAAQLFEASPNAIEILTPHGHVLSLNQASRVCRGIKLDEDISYLYWVSLWHEDIRVRASACIEQACAGKRAEITAYCESSFGERTYWDTSLIPLYDKHHKVVRLLAVSHNVTELHQEKTRAEHAAGQLHQLIESNILGFVEYNLASGRFTKANDGFLNMIGWTREEFEREGITWTEITPPEWIPLSNSVAKHLREVGAIVGSGVRAEL</sequence>
<accession>A0ABU6JJ92</accession>
<feature type="domain" description="PAC" evidence="7">
    <location>
        <begin position="82"/>
        <end position="134"/>
    </location>
</feature>
<comment type="catalytic activity">
    <reaction evidence="1">
        <text>ATP + protein L-histidine = ADP + protein N-phospho-L-histidine.</text>
        <dbReference type="EC" id="2.7.13.3"/>
    </reaction>
</comment>
<organism evidence="8 9">
    <name type="scientific">Noviherbaspirillum album</name>
    <dbReference type="NCBI Taxonomy" id="3080276"/>
    <lineage>
        <taxon>Bacteria</taxon>
        <taxon>Pseudomonadati</taxon>
        <taxon>Pseudomonadota</taxon>
        <taxon>Betaproteobacteria</taxon>
        <taxon>Burkholderiales</taxon>
        <taxon>Oxalobacteraceae</taxon>
        <taxon>Noviherbaspirillum</taxon>
    </lineage>
</organism>
<gene>
    <name evidence="8" type="ORF">RY831_32125</name>
</gene>
<feature type="domain" description="PAS" evidence="6">
    <location>
        <begin position="128"/>
        <end position="198"/>
    </location>
</feature>
<evidence type="ECO:0000256" key="2">
    <source>
        <dbReference type="ARBA" id="ARBA00012438"/>
    </source>
</evidence>
<name>A0ABU6JJ92_9BURK</name>
<dbReference type="InterPro" id="IPR013655">
    <property type="entry name" value="PAS_fold_3"/>
</dbReference>
<evidence type="ECO:0000259" key="6">
    <source>
        <dbReference type="PROSITE" id="PS50112"/>
    </source>
</evidence>
<dbReference type="InterPro" id="IPR013656">
    <property type="entry name" value="PAS_4"/>
</dbReference>
<keyword evidence="9" id="KW-1185">Reference proteome</keyword>
<dbReference type="Pfam" id="PF08448">
    <property type="entry name" value="PAS_4"/>
    <property type="match status" value="1"/>
</dbReference>
<dbReference type="NCBIfam" id="TIGR00229">
    <property type="entry name" value="sensory_box"/>
    <property type="match status" value="2"/>
</dbReference>
<dbReference type="CDD" id="cd00130">
    <property type="entry name" value="PAS"/>
    <property type="match status" value="2"/>
</dbReference>
<evidence type="ECO:0000313" key="8">
    <source>
        <dbReference type="EMBL" id="MEC4723773.1"/>
    </source>
</evidence>
<dbReference type="SMART" id="SM00091">
    <property type="entry name" value="PAS"/>
    <property type="match status" value="4"/>
</dbReference>
<dbReference type="InterPro" id="IPR052162">
    <property type="entry name" value="Sensor_kinase/Photoreceptor"/>
</dbReference>
<dbReference type="EC" id="2.7.13.3" evidence="2"/>
<dbReference type="Gene3D" id="3.30.450.20">
    <property type="entry name" value="PAS domain"/>
    <property type="match status" value="4"/>
</dbReference>
<dbReference type="InterPro" id="IPR035965">
    <property type="entry name" value="PAS-like_dom_sf"/>
</dbReference>
<evidence type="ECO:0000256" key="5">
    <source>
        <dbReference type="ARBA" id="ARBA00022777"/>
    </source>
</evidence>
<comment type="caution">
    <text evidence="8">The sequence shown here is derived from an EMBL/GenBank/DDBJ whole genome shotgun (WGS) entry which is preliminary data.</text>
</comment>
<evidence type="ECO:0000256" key="1">
    <source>
        <dbReference type="ARBA" id="ARBA00000085"/>
    </source>
</evidence>
<dbReference type="InterPro" id="IPR000014">
    <property type="entry name" value="PAS"/>
</dbReference>
<dbReference type="Proteomes" id="UP001352263">
    <property type="component" value="Unassembled WGS sequence"/>
</dbReference>
<evidence type="ECO:0000256" key="3">
    <source>
        <dbReference type="ARBA" id="ARBA00022553"/>
    </source>
</evidence>
<dbReference type="PROSITE" id="PS50112">
    <property type="entry name" value="PAS"/>
    <property type="match status" value="2"/>
</dbReference>
<dbReference type="SUPFAM" id="SSF55785">
    <property type="entry name" value="PYP-like sensor domain (PAS domain)"/>
    <property type="match status" value="4"/>
</dbReference>
<reference evidence="8 9" key="1">
    <citation type="submission" date="2023-10" db="EMBL/GenBank/DDBJ databases">
        <title>Noviherbaspirillum sp. CPCC 100848 genome assembly.</title>
        <authorList>
            <person name="Li X.Y."/>
            <person name="Fang X.M."/>
        </authorList>
    </citation>
    <scope>NUCLEOTIDE SEQUENCE [LARGE SCALE GENOMIC DNA]</scope>
    <source>
        <strain evidence="8 9">CPCC 100848</strain>
    </source>
</reference>
<dbReference type="Pfam" id="PF08447">
    <property type="entry name" value="PAS_3"/>
    <property type="match status" value="2"/>
</dbReference>
<dbReference type="PANTHER" id="PTHR43304:SF1">
    <property type="entry name" value="PAC DOMAIN-CONTAINING PROTEIN"/>
    <property type="match status" value="1"/>
</dbReference>
<dbReference type="EMBL" id="JAWIIV010000076">
    <property type="protein sequence ID" value="MEC4723773.1"/>
    <property type="molecule type" value="Genomic_DNA"/>
</dbReference>
<proteinExistence type="predicted"/>
<dbReference type="PANTHER" id="PTHR43304">
    <property type="entry name" value="PHYTOCHROME-LIKE PROTEIN CPH1"/>
    <property type="match status" value="1"/>
</dbReference>
<dbReference type="Pfam" id="PF13426">
    <property type="entry name" value="PAS_9"/>
    <property type="match status" value="1"/>
</dbReference>
<dbReference type="InterPro" id="IPR000700">
    <property type="entry name" value="PAS-assoc_C"/>
</dbReference>
<dbReference type="SMART" id="SM00086">
    <property type="entry name" value="PAC"/>
    <property type="match status" value="3"/>
</dbReference>
<keyword evidence="5" id="KW-0418">Kinase</keyword>
<evidence type="ECO:0000313" key="9">
    <source>
        <dbReference type="Proteomes" id="UP001352263"/>
    </source>
</evidence>
<evidence type="ECO:0000256" key="4">
    <source>
        <dbReference type="ARBA" id="ARBA00022679"/>
    </source>
</evidence>
<dbReference type="PROSITE" id="PS50113">
    <property type="entry name" value="PAC"/>
    <property type="match status" value="1"/>
</dbReference>
<dbReference type="InterPro" id="IPR001610">
    <property type="entry name" value="PAC"/>
</dbReference>